<protein>
    <recommendedName>
        <fullName evidence="4">Outer membrane protein with beta-barrel domain</fullName>
    </recommendedName>
</protein>
<evidence type="ECO:0000313" key="2">
    <source>
        <dbReference type="EMBL" id="PWJ44039.1"/>
    </source>
</evidence>
<dbReference type="Proteomes" id="UP000245535">
    <property type="component" value="Unassembled WGS sequence"/>
</dbReference>
<dbReference type="EMBL" id="QGDO01000001">
    <property type="protein sequence ID" value="PWJ44039.1"/>
    <property type="molecule type" value="Genomic_DNA"/>
</dbReference>
<proteinExistence type="predicted"/>
<gene>
    <name evidence="2" type="ORF">BC781_101389</name>
</gene>
<dbReference type="OrthoDB" id="979274at2"/>
<keyword evidence="1" id="KW-0732">Signal</keyword>
<name>A0A315ZFW0_SEDFL</name>
<sequence length="182" mass="20718">MRTISLFYVALFSLIPTLLFAGDRDKDKKQSTNKVEEADHQEHHFELEMSYNDANHFEFTGSVYFAHLTKFQGTVEFTGHHYAAVLVRELPFRHSKFGTFFGVGTSFGFEKEHMNSEIGVHESKMAPSEEGENEWETNLIVQSGLAYSIDSHWSTGFTVSPGYCFQTHDPIVGMTLDLVFAF</sequence>
<reference evidence="2 3" key="1">
    <citation type="submission" date="2018-03" db="EMBL/GenBank/DDBJ databases">
        <title>Genomic Encyclopedia of Archaeal and Bacterial Type Strains, Phase II (KMG-II): from individual species to whole genera.</title>
        <authorList>
            <person name="Goeker M."/>
        </authorList>
    </citation>
    <scope>NUCLEOTIDE SEQUENCE [LARGE SCALE GENOMIC DNA]</scope>
    <source>
        <strain evidence="2 3">DSM 28229</strain>
    </source>
</reference>
<evidence type="ECO:0000313" key="3">
    <source>
        <dbReference type="Proteomes" id="UP000245535"/>
    </source>
</evidence>
<feature type="signal peptide" evidence="1">
    <location>
        <begin position="1"/>
        <end position="21"/>
    </location>
</feature>
<accession>A0A315ZFW0</accession>
<dbReference type="RefSeq" id="WP_109615561.1">
    <property type="nucleotide sequence ID" value="NZ_QGDO01000001.1"/>
</dbReference>
<evidence type="ECO:0000256" key="1">
    <source>
        <dbReference type="SAM" id="SignalP"/>
    </source>
</evidence>
<evidence type="ECO:0008006" key="4">
    <source>
        <dbReference type="Google" id="ProtNLM"/>
    </source>
</evidence>
<keyword evidence="3" id="KW-1185">Reference proteome</keyword>
<feature type="chain" id="PRO_5016273519" description="Outer membrane protein with beta-barrel domain" evidence="1">
    <location>
        <begin position="22"/>
        <end position="182"/>
    </location>
</feature>
<comment type="caution">
    <text evidence="2">The sequence shown here is derived from an EMBL/GenBank/DDBJ whole genome shotgun (WGS) entry which is preliminary data.</text>
</comment>
<organism evidence="2 3">
    <name type="scientific">Sediminitomix flava</name>
    <dbReference type="NCBI Taxonomy" id="379075"/>
    <lineage>
        <taxon>Bacteria</taxon>
        <taxon>Pseudomonadati</taxon>
        <taxon>Bacteroidota</taxon>
        <taxon>Cytophagia</taxon>
        <taxon>Cytophagales</taxon>
        <taxon>Flammeovirgaceae</taxon>
        <taxon>Sediminitomix</taxon>
    </lineage>
</organism>
<dbReference type="AlphaFoldDB" id="A0A315ZFW0"/>